<dbReference type="InterPro" id="IPR020929">
    <property type="entry name" value="Ribosomal_uL5_CS"/>
</dbReference>
<dbReference type="NCBIfam" id="NF003258">
    <property type="entry name" value="PRK04219.1"/>
    <property type="match status" value="1"/>
</dbReference>
<keyword evidence="10" id="KW-0560">Oxidoreductase</keyword>
<dbReference type="AlphaFoldDB" id="A0A0E0D7A7"/>
<keyword evidence="8" id="KW-0274">FAD</keyword>
<dbReference type="InterPro" id="IPR006094">
    <property type="entry name" value="Oxid_FAD_bind_N"/>
</dbReference>
<organism evidence="14">
    <name type="scientific">Oryza meridionalis</name>
    <dbReference type="NCBI Taxonomy" id="40149"/>
    <lineage>
        <taxon>Eukaryota</taxon>
        <taxon>Viridiplantae</taxon>
        <taxon>Streptophyta</taxon>
        <taxon>Embryophyta</taxon>
        <taxon>Tracheophyta</taxon>
        <taxon>Spermatophyta</taxon>
        <taxon>Magnoliopsida</taxon>
        <taxon>Liliopsida</taxon>
        <taxon>Poales</taxon>
        <taxon>Poaceae</taxon>
        <taxon>BOP clade</taxon>
        <taxon>Oryzoideae</taxon>
        <taxon>Oryzeae</taxon>
        <taxon>Oryzinae</taxon>
        <taxon>Oryza</taxon>
    </lineage>
</organism>
<dbReference type="InterPro" id="IPR031310">
    <property type="entry name" value="Ribosomal_uL5_N"/>
</dbReference>
<proteinExistence type="inferred from homology"/>
<evidence type="ECO:0000256" key="1">
    <source>
        <dbReference type="ARBA" id="ARBA00001974"/>
    </source>
</evidence>
<dbReference type="InterPro" id="IPR031309">
    <property type="entry name" value="Ribosomal_uL5_C"/>
</dbReference>
<dbReference type="Gene3D" id="3.40.462.20">
    <property type="match status" value="1"/>
</dbReference>
<dbReference type="InterPro" id="IPR012951">
    <property type="entry name" value="BBE"/>
</dbReference>
<dbReference type="STRING" id="40149.A0A0E0D7A7"/>
<dbReference type="InterPro" id="IPR006093">
    <property type="entry name" value="Oxy_OxRdtase_FAD_BS"/>
</dbReference>
<dbReference type="GO" id="GO:0005840">
    <property type="term" value="C:ribosome"/>
    <property type="evidence" value="ECO:0007669"/>
    <property type="project" value="UniProtKB-KW"/>
</dbReference>
<comment type="cofactor">
    <cofactor evidence="1">
        <name>FAD</name>
        <dbReference type="ChEBI" id="CHEBI:57692"/>
    </cofactor>
</comment>
<comment type="similarity">
    <text evidence="4">Belongs to the universal ribosomal protein uL5 family.</text>
</comment>
<evidence type="ECO:0000256" key="11">
    <source>
        <dbReference type="ARBA" id="ARBA00023180"/>
    </source>
</evidence>
<evidence type="ECO:0000256" key="9">
    <source>
        <dbReference type="ARBA" id="ARBA00022980"/>
    </source>
</evidence>
<dbReference type="InterPro" id="IPR057266">
    <property type="entry name" value="Ribosomal_uL5_euk/arc-type"/>
</dbReference>
<dbReference type="PANTHER" id="PTHR32448">
    <property type="entry name" value="OS08G0158400 PROTEIN"/>
    <property type="match status" value="1"/>
</dbReference>
<keyword evidence="15" id="KW-1185">Reference proteome</keyword>
<dbReference type="SUPFAM" id="SSF55282">
    <property type="entry name" value="RL5-like"/>
    <property type="match status" value="1"/>
</dbReference>
<dbReference type="PROSITE" id="PS51387">
    <property type="entry name" value="FAD_PCMH"/>
    <property type="match status" value="1"/>
</dbReference>
<dbReference type="Pfam" id="PF00673">
    <property type="entry name" value="Ribosomal_L5_C"/>
    <property type="match status" value="1"/>
</dbReference>
<dbReference type="FunFam" id="3.30.1440.10:FF:000002">
    <property type="entry name" value="60S ribosomal protein L11"/>
    <property type="match status" value="1"/>
</dbReference>
<evidence type="ECO:0000256" key="2">
    <source>
        <dbReference type="ARBA" id="ARBA00004239"/>
    </source>
</evidence>
<dbReference type="InterPro" id="IPR022803">
    <property type="entry name" value="Ribosomal_uL5_dom_sf"/>
</dbReference>
<evidence type="ECO:0000256" key="3">
    <source>
        <dbReference type="ARBA" id="ARBA00005466"/>
    </source>
</evidence>
<evidence type="ECO:0000313" key="14">
    <source>
        <dbReference type="EnsemblPlants" id="OMERI03G32460.1"/>
    </source>
</evidence>
<dbReference type="InterPro" id="IPR036318">
    <property type="entry name" value="FAD-bd_PCMH-like_sf"/>
</dbReference>
<keyword evidence="12" id="KW-0687">Ribonucleoprotein</keyword>
<dbReference type="GO" id="GO:0006412">
    <property type="term" value="P:translation"/>
    <property type="evidence" value="ECO:0007669"/>
    <property type="project" value="InterPro"/>
</dbReference>
<dbReference type="InterPro" id="IPR016166">
    <property type="entry name" value="FAD-bd_PCMH"/>
</dbReference>
<dbReference type="EnsemblPlants" id="OMERI03G32460.1">
    <property type="protein sequence ID" value="OMERI03G32460.1"/>
    <property type="gene ID" value="OMERI03G32460"/>
</dbReference>
<dbReference type="Gene3D" id="3.30.465.10">
    <property type="match status" value="1"/>
</dbReference>
<dbReference type="Pfam" id="PF01565">
    <property type="entry name" value="FAD_binding_4"/>
    <property type="match status" value="1"/>
</dbReference>
<dbReference type="Gramene" id="OMERI03G32460.1">
    <property type="protein sequence ID" value="OMERI03G32460.1"/>
    <property type="gene ID" value="OMERI03G32460"/>
</dbReference>
<accession>A0A0E0D7A7</accession>
<keyword evidence="6" id="KW-0285">Flavoprotein</keyword>
<dbReference type="GO" id="GO:0016491">
    <property type="term" value="F:oxidoreductase activity"/>
    <property type="evidence" value="ECO:0007669"/>
    <property type="project" value="UniProtKB-KW"/>
</dbReference>
<feature type="domain" description="FAD-binding PCMH-type" evidence="13">
    <location>
        <begin position="278"/>
        <end position="456"/>
    </location>
</feature>
<dbReference type="PROSITE" id="PS00358">
    <property type="entry name" value="RIBOSOMAL_L5"/>
    <property type="match status" value="1"/>
</dbReference>
<dbReference type="SUPFAM" id="SSF56176">
    <property type="entry name" value="FAD-binding/transporter-associated domain-like"/>
    <property type="match status" value="1"/>
</dbReference>
<reference evidence="14" key="2">
    <citation type="submission" date="2018-05" db="EMBL/GenBank/DDBJ databases">
        <title>OmerRS3 (Oryza meridionalis Reference Sequence Version 3).</title>
        <authorList>
            <person name="Zhang J."/>
            <person name="Kudrna D."/>
            <person name="Lee S."/>
            <person name="Talag J."/>
            <person name="Welchert J."/>
            <person name="Wing R.A."/>
        </authorList>
    </citation>
    <scope>NUCLEOTIDE SEQUENCE [LARGE SCALE GENOMIC DNA]</scope>
    <source>
        <strain evidence="14">cv. OR44</strain>
    </source>
</reference>
<dbReference type="Pfam" id="PF08031">
    <property type="entry name" value="BBE"/>
    <property type="match status" value="1"/>
</dbReference>
<dbReference type="GO" id="GO:0005576">
    <property type="term" value="C:extracellular region"/>
    <property type="evidence" value="ECO:0007669"/>
    <property type="project" value="UniProtKB-SubCell"/>
</dbReference>
<dbReference type="InterPro" id="IPR016167">
    <property type="entry name" value="FAD-bd_PCMH_sub1"/>
</dbReference>
<protein>
    <recommendedName>
        <fullName evidence="13">FAD-binding PCMH-type domain-containing protein</fullName>
    </recommendedName>
</protein>
<evidence type="ECO:0000256" key="5">
    <source>
        <dbReference type="ARBA" id="ARBA00011133"/>
    </source>
</evidence>
<dbReference type="GO" id="GO:1990904">
    <property type="term" value="C:ribonucleoprotein complex"/>
    <property type="evidence" value="ECO:0007669"/>
    <property type="project" value="UniProtKB-KW"/>
</dbReference>
<dbReference type="GO" id="GO:0003735">
    <property type="term" value="F:structural constituent of ribosome"/>
    <property type="evidence" value="ECO:0007669"/>
    <property type="project" value="InterPro"/>
</dbReference>
<keyword evidence="11" id="KW-0325">Glycoprotein</keyword>
<evidence type="ECO:0000256" key="4">
    <source>
        <dbReference type="ARBA" id="ARBA00008553"/>
    </source>
</evidence>
<evidence type="ECO:0000256" key="10">
    <source>
        <dbReference type="ARBA" id="ARBA00023002"/>
    </source>
</evidence>
<evidence type="ECO:0000256" key="12">
    <source>
        <dbReference type="ARBA" id="ARBA00023274"/>
    </source>
</evidence>
<dbReference type="PROSITE" id="PS00862">
    <property type="entry name" value="OX2_COVAL_FAD"/>
    <property type="match status" value="1"/>
</dbReference>
<comment type="subcellular location">
    <subcellularLocation>
        <location evidence="2">Secreted</location>
        <location evidence="2">Extracellular space</location>
    </subcellularLocation>
</comment>
<dbReference type="Gene3D" id="3.30.1440.10">
    <property type="match status" value="1"/>
</dbReference>
<dbReference type="Proteomes" id="UP000008021">
    <property type="component" value="Chromosome 3"/>
</dbReference>
<comment type="subunit">
    <text evidence="5">Component of the large ribosomal subunit.</text>
</comment>
<keyword evidence="9" id="KW-0689">Ribosomal protein</keyword>
<comment type="similarity">
    <text evidence="3">Belongs to the oxygen-dependent FAD-linked oxidoreductase family.</text>
</comment>
<evidence type="ECO:0000256" key="7">
    <source>
        <dbReference type="ARBA" id="ARBA00022729"/>
    </source>
</evidence>
<dbReference type="Pfam" id="PF00281">
    <property type="entry name" value="Ribosomal_L5"/>
    <property type="match status" value="1"/>
</dbReference>
<name>A0A0E0D7A7_9ORYZ</name>
<evidence type="ECO:0000256" key="8">
    <source>
        <dbReference type="ARBA" id="ARBA00022827"/>
    </source>
</evidence>
<dbReference type="InterPro" id="IPR016169">
    <property type="entry name" value="FAD-bd_PCMH_sub2"/>
</dbReference>
<reference evidence="14" key="1">
    <citation type="submission" date="2015-04" db="UniProtKB">
        <authorList>
            <consortium name="EnsemblPlants"/>
        </authorList>
    </citation>
    <scope>IDENTIFICATION</scope>
</reference>
<evidence type="ECO:0000313" key="15">
    <source>
        <dbReference type="Proteomes" id="UP000008021"/>
    </source>
</evidence>
<evidence type="ECO:0000259" key="13">
    <source>
        <dbReference type="PROSITE" id="PS51387"/>
    </source>
</evidence>
<sequence>MASEKKQANPMREIKVQKLVLNISVGESGDRLTRASKVLEQLSGQTPVFSKARYTVRSFGIRRNEKIACYVTVRGEKAMQLLESGLKVKEYELLRRNFSDTGCFGFGIQEHIDLGIKYDPSTGIYGMDFYVVLERAGYRVARRRRCKSPRWDSAPGDQGGCHEVVPGQGQMSGTLVRIKGCLSIFLPGVTGSSASKTTMEPWHGHLLPFLLLLLHFSLLASPCSARWRGGGDLRESFLRCVARRTAGDPSRLVHAPGDDSYPSLLDSTIQNLRFASPRTPRPALVLTPVTADEVRACVVCCRAHGLTVRARSGGHDYEGLSYRSLGRSPRFAVVDVAALRAVRVDAARGVARAEAGATLGELYYAVAEGSGGRLGFPAGICPTVCVGGHLSGGGFGPMMRKYGLAADNVVDAEVVDAEGRLLDRAAMGEGLFWAIRGGGGGSFGIVVSWTVTLVPVPAVVSAFTVHRLLLRRGGHDEQSLLHLLTKWQAVAHALPDNLFVKMSMEAKAINDGDDSTRHPLVTFKSLFLGNCIDMITQIHHHLPELGIKPTDCREMNWLQSMLYSYGYTNGQPAEVLLDRTLQPKDYYKIKLDYLTSPIPTPGLIELLTKIVEDEDGSIDIDPQGGEMSRIPESGTPYAHRSGYLYNLQYFVKWGGDKNVSYEDDHLSWVRGLHELMTPYVSKNPRAAYINYRDLDLGQNVEGNTSYEEARVWGEKYFRGNFRRLAMVKGEVDPDQLFWSEQSIPPLMHSSVHTKITCGNTNEGVSYSSCFQYIYI</sequence>
<dbReference type="HOGENOM" id="CLU_018354_6_2_1"/>
<evidence type="ECO:0000256" key="6">
    <source>
        <dbReference type="ARBA" id="ARBA00022630"/>
    </source>
</evidence>
<dbReference type="GO" id="GO:0071949">
    <property type="term" value="F:FAD binding"/>
    <property type="evidence" value="ECO:0007669"/>
    <property type="project" value="InterPro"/>
</dbReference>
<keyword evidence="7" id="KW-0732">Signal</keyword>
<dbReference type="Gene3D" id="3.30.43.10">
    <property type="entry name" value="Uridine Diphospho-n-acetylenolpyruvylglucosamine Reductase, domain 2"/>
    <property type="match status" value="1"/>
</dbReference>